<dbReference type="Proteomes" id="UP001630127">
    <property type="component" value="Unassembled WGS sequence"/>
</dbReference>
<reference evidence="1 2" key="1">
    <citation type="submission" date="2024-11" db="EMBL/GenBank/DDBJ databases">
        <title>A near-complete genome assembly of Cinchona calisaya.</title>
        <authorList>
            <person name="Lian D.C."/>
            <person name="Zhao X.W."/>
            <person name="Wei L."/>
        </authorList>
    </citation>
    <scope>NUCLEOTIDE SEQUENCE [LARGE SCALE GENOMIC DNA]</scope>
    <source>
        <tissue evidence="1">Nenye</tissue>
    </source>
</reference>
<organism evidence="1 2">
    <name type="scientific">Cinchona calisaya</name>
    <dbReference type="NCBI Taxonomy" id="153742"/>
    <lineage>
        <taxon>Eukaryota</taxon>
        <taxon>Viridiplantae</taxon>
        <taxon>Streptophyta</taxon>
        <taxon>Embryophyta</taxon>
        <taxon>Tracheophyta</taxon>
        <taxon>Spermatophyta</taxon>
        <taxon>Magnoliopsida</taxon>
        <taxon>eudicotyledons</taxon>
        <taxon>Gunneridae</taxon>
        <taxon>Pentapetalae</taxon>
        <taxon>asterids</taxon>
        <taxon>lamiids</taxon>
        <taxon>Gentianales</taxon>
        <taxon>Rubiaceae</taxon>
        <taxon>Cinchonoideae</taxon>
        <taxon>Cinchoneae</taxon>
        <taxon>Cinchona</taxon>
    </lineage>
</organism>
<evidence type="ECO:0000313" key="1">
    <source>
        <dbReference type="EMBL" id="KAL3534262.1"/>
    </source>
</evidence>
<sequence length="105" mass="12361">MESLAFTVRRQRPEMVRPAKSTLLQCKLLSSREKRPRDSHQRRTCTRSRLLLPIGWSSKERTWRETDGGLHRRRCFFSLKQMPMLHSKTSAIHLILHSLLRGAPL</sequence>
<name>A0ABD3ASR6_9GENT</name>
<comment type="caution">
    <text evidence="1">The sequence shown here is derived from an EMBL/GenBank/DDBJ whole genome shotgun (WGS) entry which is preliminary data.</text>
</comment>
<gene>
    <name evidence="1" type="ORF">ACH5RR_002723</name>
</gene>
<evidence type="ECO:0000313" key="2">
    <source>
        <dbReference type="Proteomes" id="UP001630127"/>
    </source>
</evidence>
<dbReference type="AlphaFoldDB" id="A0ABD3ASR6"/>
<accession>A0ABD3ASR6</accession>
<dbReference type="EMBL" id="JBJUIK010000002">
    <property type="protein sequence ID" value="KAL3534262.1"/>
    <property type="molecule type" value="Genomic_DNA"/>
</dbReference>
<keyword evidence="2" id="KW-1185">Reference proteome</keyword>
<protein>
    <submittedName>
        <fullName evidence="1">Uncharacterized protein</fullName>
    </submittedName>
</protein>
<proteinExistence type="predicted"/>